<evidence type="ECO:0008006" key="2">
    <source>
        <dbReference type="Google" id="ProtNLM"/>
    </source>
</evidence>
<dbReference type="EMBL" id="CP002021">
    <property type="protein sequence ID" value="ADG31556.1"/>
    <property type="molecule type" value="Genomic_DNA"/>
</dbReference>
<name>D5X3W9_THIK1</name>
<dbReference type="BioCyc" id="TINT75379:TINT_RS11025-MONOMER"/>
<evidence type="ECO:0000313" key="1">
    <source>
        <dbReference type="EMBL" id="ADG31556.1"/>
    </source>
</evidence>
<dbReference type="PANTHER" id="PTHR37549">
    <property type="entry name" value="LIPOPROTEIN LPRI"/>
    <property type="match status" value="1"/>
</dbReference>
<proteinExistence type="predicted"/>
<dbReference type="PANTHER" id="PTHR37549:SF1">
    <property type="entry name" value="LIPOPROTEIN LPRI"/>
    <property type="match status" value="1"/>
</dbReference>
<dbReference type="AlphaFoldDB" id="D5X3W9"/>
<sequence length="241" mass="25256">MPSLTSLHRLATGFARWVASFGFAILGIGAALAATPQIYNGPGDGAGVRLILHPQSATHGKAQLQFCDVGGTPGCGSNGSGTYTRAGDKLTLFFTNRDSRCIWSLHALADGKLFLDQSGTASACQPYHGAAFGWMDGVKFTPMATAAASTHSGDGPAFDCANATAPADKLVCGSAGLSAMDRQVATAYHAALHQAPNPQVQEQIKHAQIAWVRTKMRCRNVACLQSVYRERLGVLDHAATP</sequence>
<dbReference type="InterPro" id="IPR052755">
    <property type="entry name" value="Lysozyme_Inhibitor_LprI"/>
</dbReference>
<dbReference type="HOGENOM" id="CLU_1151376_0_0_4"/>
<accession>D5X3W9</accession>
<dbReference type="GO" id="GO:0005576">
    <property type="term" value="C:extracellular region"/>
    <property type="evidence" value="ECO:0007669"/>
    <property type="project" value="TreeGrafter"/>
</dbReference>
<reference evidence="1" key="1">
    <citation type="submission" date="2010-04" db="EMBL/GenBank/DDBJ databases">
        <title>Complete sequence of Thiomonas intermedia K12.</title>
        <authorList>
            <consortium name="US DOE Joint Genome Institute"/>
            <person name="Lucas S."/>
            <person name="Copeland A."/>
            <person name="Lapidus A."/>
            <person name="Cheng J.-F."/>
            <person name="Bruce D."/>
            <person name="Goodwin L."/>
            <person name="Pitluck S."/>
            <person name="Davenport K."/>
            <person name="Detter J.C."/>
            <person name="Han C."/>
            <person name="Tapia R."/>
            <person name="Land M."/>
            <person name="Hauser L."/>
            <person name="Kyrpides N."/>
            <person name="Ovchinnikova G."/>
            <person name="Kerfeld C.A."/>
            <person name="Cannon G.C."/>
            <person name="Heinhorst S."/>
            <person name="Woyke T."/>
        </authorList>
    </citation>
    <scope>NUCLEOTIDE SEQUENCE [LARGE SCALE GENOMIC DNA]</scope>
    <source>
        <strain evidence="1">K12</strain>
    </source>
</reference>
<dbReference type="STRING" id="75379.Tint_2205"/>
<gene>
    <name evidence="1" type="ordered locus">Tint_2205</name>
</gene>
<organism evidence="1">
    <name type="scientific">Thiomonas intermedia (strain K12)</name>
    <name type="common">Thiobacillus intermedius</name>
    <dbReference type="NCBI Taxonomy" id="75379"/>
    <lineage>
        <taxon>Bacteria</taxon>
        <taxon>Pseudomonadati</taxon>
        <taxon>Pseudomonadota</taxon>
        <taxon>Betaproteobacteria</taxon>
        <taxon>Burkholderiales</taxon>
        <taxon>Thiomonas</taxon>
    </lineage>
</organism>
<protein>
    <recommendedName>
        <fullName evidence="2">Lysozyme inhibitor LprI N-terminal domain-containing protein</fullName>
    </recommendedName>
</protein>
<dbReference type="KEGG" id="tin:Tint_2205"/>